<organism evidence="2 3">
    <name type="scientific">Laccaria amethystina LaAM-08-1</name>
    <dbReference type="NCBI Taxonomy" id="1095629"/>
    <lineage>
        <taxon>Eukaryota</taxon>
        <taxon>Fungi</taxon>
        <taxon>Dikarya</taxon>
        <taxon>Basidiomycota</taxon>
        <taxon>Agaricomycotina</taxon>
        <taxon>Agaricomycetes</taxon>
        <taxon>Agaricomycetidae</taxon>
        <taxon>Agaricales</taxon>
        <taxon>Agaricineae</taxon>
        <taxon>Hydnangiaceae</taxon>
        <taxon>Laccaria</taxon>
    </lineage>
</organism>
<dbReference type="EMBL" id="KN838738">
    <property type="protein sequence ID" value="KIJ95930.1"/>
    <property type="molecule type" value="Genomic_DNA"/>
</dbReference>
<feature type="chain" id="PRO_5002216303" evidence="1">
    <location>
        <begin position="22"/>
        <end position="198"/>
    </location>
</feature>
<evidence type="ECO:0000313" key="3">
    <source>
        <dbReference type="Proteomes" id="UP000054477"/>
    </source>
</evidence>
<sequence length="198" mass="20793">MKSSTNIISTIVCFFLLLARADVTLYTVETSSTNSTALLGTPTIAPIGVGKDGATTYSQQVLYSSVELVYSTPPVTTTLTDVRTATKAFVEAASYIFVSYPDGSNGKNSQFNGYESNCTISSENKTASCVQVLKGIVNQTTTTFTTAMTSSYTGRLVPIATLTGSFSPPKSGASRCGEWATAISFFLLVSTVGMGSVI</sequence>
<reference evidence="2 3" key="1">
    <citation type="submission" date="2014-04" db="EMBL/GenBank/DDBJ databases">
        <authorList>
            <consortium name="DOE Joint Genome Institute"/>
            <person name="Kuo A."/>
            <person name="Kohler A."/>
            <person name="Nagy L.G."/>
            <person name="Floudas D."/>
            <person name="Copeland A."/>
            <person name="Barry K.W."/>
            <person name="Cichocki N."/>
            <person name="Veneault-Fourrey C."/>
            <person name="LaButti K."/>
            <person name="Lindquist E.A."/>
            <person name="Lipzen A."/>
            <person name="Lundell T."/>
            <person name="Morin E."/>
            <person name="Murat C."/>
            <person name="Sun H."/>
            <person name="Tunlid A."/>
            <person name="Henrissat B."/>
            <person name="Grigoriev I.V."/>
            <person name="Hibbett D.S."/>
            <person name="Martin F."/>
            <person name="Nordberg H.P."/>
            <person name="Cantor M.N."/>
            <person name="Hua S.X."/>
        </authorList>
    </citation>
    <scope>NUCLEOTIDE SEQUENCE [LARGE SCALE GENOMIC DNA]</scope>
    <source>
        <strain evidence="2 3">LaAM-08-1</strain>
    </source>
</reference>
<accession>A0A0C9WUK5</accession>
<proteinExistence type="predicted"/>
<dbReference type="Proteomes" id="UP000054477">
    <property type="component" value="Unassembled WGS sequence"/>
</dbReference>
<evidence type="ECO:0000313" key="2">
    <source>
        <dbReference type="EMBL" id="KIJ95930.1"/>
    </source>
</evidence>
<feature type="signal peptide" evidence="1">
    <location>
        <begin position="1"/>
        <end position="21"/>
    </location>
</feature>
<name>A0A0C9WUK5_9AGAR</name>
<dbReference type="HOGENOM" id="CLU_1378322_0_0_1"/>
<gene>
    <name evidence="2" type="ORF">K443DRAFT_682665</name>
</gene>
<keyword evidence="3" id="KW-1185">Reference proteome</keyword>
<evidence type="ECO:0000256" key="1">
    <source>
        <dbReference type="SAM" id="SignalP"/>
    </source>
</evidence>
<dbReference type="AlphaFoldDB" id="A0A0C9WUK5"/>
<protein>
    <submittedName>
        <fullName evidence="2">Uncharacterized protein</fullName>
    </submittedName>
</protein>
<reference evidence="3" key="2">
    <citation type="submission" date="2015-01" db="EMBL/GenBank/DDBJ databases">
        <title>Evolutionary Origins and Diversification of the Mycorrhizal Mutualists.</title>
        <authorList>
            <consortium name="DOE Joint Genome Institute"/>
            <consortium name="Mycorrhizal Genomics Consortium"/>
            <person name="Kohler A."/>
            <person name="Kuo A."/>
            <person name="Nagy L.G."/>
            <person name="Floudas D."/>
            <person name="Copeland A."/>
            <person name="Barry K.W."/>
            <person name="Cichocki N."/>
            <person name="Veneault-Fourrey C."/>
            <person name="LaButti K."/>
            <person name="Lindquist E.A."/>
            <person name="Lipzen A."/>
            <person name="Lundell T."/>
            <person name="Morin E."/>
            <person name="Murat C."/>
            <person name="Riley R."/>
            <person name="Ohm R."/>
            <person name="Sun H."/>
            <person name="Tunlid A."/>
            <person name="Henrissat B."/>
            <person name="Grigoriev I.V."/>
            <person name="Hibbett D.S."/>
            <person name="Martin F."/>
        </authorList>
    </citation>
    <scope>NUCLEOTIDE SEQUENCE [LARGE SCALE GENOMIC DNA]</scope>
    <source>
        <strain evidence="3">LaAM-08-1</strain>
    </source>
</reference>
<keyword evidence="1" id="KW-0732">Signal</keyword>